<evidence type="ECO:0000313" key="2">
    <source>
        <dbReference type="EMBL" id="RNL87845.1"/>
    </source>
</evidence>
<dbReference type="PANTHER" id="PTHR42767">
    <property type="entry name" value="ENDO-BETA-1,6-GALACTANASE"/>
    <property type="match status" value="1"/>
</dbReference>
<dbReference type="PANTHER" id="PTHR42767:SF1">
    <property type="entry name" value="ENDO-BETA-1,6-GALACTANASE-LIKE DOMAIN-CONTAINING PROTEIN"/>
    <property type="match status" value="1"/>
</dbReference>
<dbReference type="EMBL" id="RJTM01000068">
    <property type="protein sequence ID" value="RNL87845.1"/>
    <property type="molecule type" value="Genomic_DNA"/>
</dbReference>
<name>A0A3N0EIX2_SINP1</name>
<dbReference type="GO" id="GO:0045493">
    <property type="term" value="P:xylan catabolic process"/>
    <property type="evidence" value="ECO:0007669"/>
    <property type="project" value="UniProtKB-KW"/>
</dbReference>
<organism evidence="2 3">
    <name type="scientific">Sinomicrobium pectinilyticum</name>
    <dbReference type="NCBI Taxonomy" id="1084421"/>
    <lineage>
        <taxon>Bacteria</taxon>
        <taxon>Pseudomonadati</taxon>
        <taxon>Bacteroidota</taxon>
        <taxon>Flavobacteriia</taxon>
        <taxon>Flavobacteriales</taxon>
        <taxon>Flavobacteriaceae</taxon>
        <taxon>Sinomicrobium</taxon>
    </lineage>
</organism>
<evidence type="ECO:0000259" key="1">
    <source>
        <dbReference type="Pfam" id="PF14587"/>
    </source>
</evidence>
<dbReference type="OrthoDB" id="9806701at2"/>
<evidence type="ECO:0000313" key="3">
    <source>
        <dbReference type="Proteomes" id="UP000267469"/>
    </source>
</evidence>
<dbReference type="RefSeq" id="WP_123215762.1">
    <property type="nucleotide sequence ID" value="NZ_RJTM01000068.1"/>
</dbReference>
<dbReference type="Gene3D" id="3.20.20.80">
    <property type="entry name" value="Glycosidases"/>
    <property type="match status" value="1"/>
</dbReference>
<dbReference type="InterPro" id="IPR017853">
    <property type="entry name" value="GH"/>
</dbReference>
<keyword evidence="2" id="KW-0326">Glycosidase</keyword>
<dbReference type="GO" id="GO:0004553">
    <property type="term" value="F:hydrolase activity, hydrolyzing O-glycosyl compounds"/>
    <property type="evidence" value="ECO:0007669"/>
    <property type="project" value="InterPro"/>
</dbReference>
<keyword evidence="2" id="KW-0378">Hydrolase</keyword>
<dbReference type="Pfam" id="PF14587">
    <property type="entry name" value="Glyco_hydr_30_2"/>
    <property type="match status" value="1"/>
</dbReference>
<comment type="caution">
    <text evidence="2">The sequence shown here is derived from an EMBL/GenBank/DDBJ whole genome shotgun (WGS) entry which is preliminary data.</text>
</comment>
<keyword evidence="2" id="KW-0858">Xylan degradation</keyword>
<dbReference type="InterPro" id="IPR039514">
    <property type="entry name" value="6GAL-like"/>
</dbReference>
<dbReference type="Proteomes" id="UP000267469">
    <property type="component" value="Unassembled WGS sequence"/>
</dbReference>
<keyword evidence="3" id="KW-1185">Reference proteome</keyword>
<dbReference type="AlphaFoldDB" id="A0A3N0EIX2"/>
<accession>A0A3N0EIX2</accession>
<dbReference type="SUPFAM" id="SSF51445">
    <property type="entry name" value="(Trans)glycosidases"/>
    <property type="match status" value="1"/>
</dbReference>
<gene>
    <name evidence="2" type="ORF">ED312_09455</name>
</gene>
<reference evidence="2 3" key="1">
    <citation type="submission" date="2018-10" db="EMBL/GenBank/DDBJ databases">
        <title>Sinomicrobium pectinilyticum sp. nov., a pectinase-producing bacterium isolated from alkaline and saline soil, and emended description of the genus Sinomicrobium.</title>
        <authorList>
            <person name="Cheng B."/>
            <person name="Li C."/>
            <person name="Lai Q."/>
            <person name="Du M."/>
            <person name="Shao Z."/>
            <person name="Xu P."/>
            <person name="Yang C."/>
        </authorList>
    </citation>
    <scope>NUCLEOTIDE SEQUENCE [LARGE SCALE GENOMIC DNA]</scope>
    <source>
        <strain evidence="2 3">5DNS001</strain>
    </source>
</reference>
<dbReference type="Gene3D" id="2.60.40.1180">
    <property type="entry name" value="Golgi alpha-mannosidase II"/>
    <property type="match status" value="1"/>
</dbReference>
<keyword evidence="2" id="KW-0119">Carbohydrate metabolism</keyword>
<keyword evidence="2" id="KW-0624">Polysaccharide degradation</keyword>
<sequence length="525" mass="58855">MKINNCRLLFIAIQFTISFCFISCRNKPGTDAAPISEIQTGVLQFEIDPGTTYQIIDNFGASDAWSCQFVGQWPLAKKEKIADLLFSKQMDPNGNPEGIGLSLWRFNLGAGSARQGMASGIKDEWRRTGSFLREDGTYDWNRQKGQVWFARAAKERDVENFLIFSNSPPVSLTRNGKAYADNGNRSNLSPENYNEFARYLARATEGLGNMGLTVDVISPVNEPQWDWDEGGQEGTSFRNNEIAAITRLLDKELEKRGLNTKIDIAEAGQINYLYETAGKAQRGAQIEAFFRKSSENYVGDLSHLGRVISGHSYFTTSPRSELVRQREELAKTLKKYPGLKYWMSEYCILGDNNNEIKGNDRDLGIGPALYLARVIHHDLVVANASAWHWWLAVSPYDYKDGLIYIDKNKADGNICESKMLWALGNYSRFIRPGFQRVKVMKTSAGNTGDLLVSGYRDVENKELILVAINSGQEDVKVNFIPTEKFPGPVRSYVTSAGKNLEHADIRKGKELVIPGSSIVTLVYNN</sequence>
<protein>
    <submittedName>
        <fullName evidence="2">Xylanase</fullName>
    </submittedName>
</protein>
<feature type="domain" description="Endo-beta-1,6-galactanase-like" evidence="1">
    <location>
        <begin position="45"/>
        <end position="404"/>
    </location>
</feature>
<proteinExistence type="predicted"/>
<dbReference type="InterPro" id="IPR013780">
    <property type="entry name" value="Glyco_hydro_b"/>
</dbReference>
<dbReference type="InterPro" id="IPR039743">
    <property type="entry name" value="6GAL/EXGAL"/>
</dbReference>